<evidence type="ECO:0008006" key="3">
    <source>
        <dbReference type="Google" id="ProtNLM"/>
    </source>
</evidence>
<dbReference type="AlphaFoldDB" id="A0A1G2UFB7"/>
<sequence length="124" mass="14593">MNYFTPTKAPSVLFKEKVTYTYWLKLYRKISKPERFGIGEKIDNLFLEVLELTHYGRYASLADKLPFLEQAILKIDRIKFFSEIAWENKLIITGQHAEFIEKLEEIGRELGGWKKGILNKNSHP</sequence>
<dbReference type="Gene3D" id="1.20.1440.60">
    <property type="entry name" value="23S rRNA-intervening sequence"/>
    <property type="match status" value="1"/>
</dbReference>
<name>A0A1G2UFB7_9BACT</name>
<evidence type="ECO:0000313" key="2">
    <source>
        <dbReference type="Proteomes" id="UP000177096"/>
    </source>
</evidence>
<dbReference type="InterPro" id="IPR036583">
    <property type="entry name" value="23S_rRNA_IVS_sf"/>
</dbReference>
<evidence type="ECO:0000313" key="1">
    <source>
        <dbReference type="EMBL" id="OHB08085.1"/>
    </source>
</evidence>
<protein>
    <recommendedName>
        <fullName evidence="3">Four helix bundle protein</fullName>
    </recommendedName>
</protein>
<organism evidence="1 2">
    <name type="scientific">Candidatus Zambryskibacteria bacterium RIFCSPLOWO2_02_FULL_39_14</name>
    <dbReference type="NCBI Taxonomy" id="1802769"/>
    <lineage>
        <taxon>Bacteria</taxon>
        <taxon>Candidatus Zambryskiibacteriota</taxon>
    </lineage>
</organism>
<dbReference type="EMBL" id="MHWM01000031">
    <property type="protein sequence ID" value="OHB08085.1"/>
    <property type="molecule type" value="Genomic_DNA"/>
</dbReference>
<proteinExistence type="predicted"/>
<comment type="caution">
    <text evidence="1">The sequence shown here is derived from an EMBL/GenBank/DDBJ whole genome shotgun (WGS) entry which is preliminary data.</text>
</comment>
<dbReference type="Proteomes" id="UP000177096">
    <property type="component" value="Unassembled WGS sequence"/>
</dbReference>
<dbReference type="CDD" id="cd16376">
    <property type="entry name" value="Avd_like"/>
    <property type="match status" value="1"/>
</dbReference>
<dbReference type="InterPro" id="IPR055360">
    <property type="entry name" value="bAvd"/>
</dbReference>
<reference evidence="1 2" key="1">
    <citation type="journal article" date="2016" name="Nat. Commun.">
        <title>Thousands of microbial genomes shed light on interconnected biogeochemical processes in an aquifer system.</title>
        <authorList>
            <person name="Anantharaman K."/>
            <person name="Brown C.T."/>
            <person name="Hug L.A."/>
            <person name="Sharon I."/>
            <person name="Castelle C.J."/>
            <person name="Probst A.J."/>
            <person name="Thomas B.C."/>
            <person name="Singh A."/>
            <person name="Wilkins M.J."/>
            <person name="Karaoz U."/>
            <person name="Brodie E.L."/>
            <person name="Williams K.H."/>
            <person name="Hubbard S.S."/>
            <person name="Banfield J.F."/>
        </authorList>
    </citation>
    <scope>NUCLEOTIDE SEQUENCE [LARGE SCALE GENOMIC DNA]</scope>
</reference>
<accession>A0A1G2UFB7</accession>
<gene>
    <name evidence="1" type="ORF">A3I86_00110</name>
</gene>